<dbReference type="Pfam" id="PF00096">
    <property type="entry name" value="zf-C2H2"/>
    <property type="match status" value="4"/>
</dbReference>
<organism evidence="15">
    <name type="scientific">Anopheles funestus</name>
    <name type="common">African malaria mosquito</name>
    <dbReference type="NCBI Taxonomy" id="62324"/>
    <lineage>
        <taxon>Eukaryota</taxon>
        <taxon>Metazoa</taxon>
        <taxon>Ecdysozoa</taxon>
        <taxon>Arthropoda</taxon>
        <taxon>Hexapoda</taxon>
        <taxon>Insecta</taxon>
        <taxon>Pterygota</taxon>
        <taxon>Neoptera</taxon>
        <taxon>Endopterygota</taxon>
        <taxon>Diptera</taxon>
        <taxon>Nematocera</taxon>
        <taxon>Culicoidea</taxon>
        <taxon>Culicidae</taxon>
        <taxon>Anophelinae</taxon>
        <taxon>Anopheles</taxon>
    </lineage>
</organism>
<dbReference type="InterPro" id="IPR036236">
    <property type="entry name" value="Znf_C2H2_sf"/>
</dbReference>
<dbReference type="PROSITE" id="PS00028">
    <property type="entry name" value="ZINC_FINGER_C2H2_1"/>
    <property type="match status" value="4"/>
</dbReference>
<dbReference type="SMART" id="SM00868">
    <property type="entry name" value="zf-AD"/>
    <property type="match status" value="1"/>
</dbReference>
<evidence type="ECO:0008006" key="16">
    <source>
        <dbReference type="Google" id="ProtNLM"/>
    </source>
</evidence>
<dbReference type="PANTHER" id="PTHR23235">
    <property type="entry name" value="KRUEPPEL-LIKE TRANSCRIPTION FACTOR"/>
    <property type="match status" value="1"/>
</dbReference>
<evidence type="ECO:0000256" key="1">
    <source>
        <dbReference type="ARBA" id="ARBA00004123"/>
    </source>
</evidence>
<dbReference type="PROSITE" id="PS50157">
    <property type="entry name" value="ZINC_FINGER_C2H2_2"/>
    <property type="match status" value="4"/>
</dbReference>
<feature type="binding site" evidence="11">
    <location>
        <position position="59"/>
    </location>
    <ligand>
        <name>Zn(2+)</name>
        <dbReference type="ChEBI" id="CHEBI:29105"/>
    </ligand>
</feature>
<keyword evidence="8" id="KW-0804">Transcription</keyword>
<evidence type="ECO:0000256" key="8">
    <source>
        <dbReference type="ARBA" id="ARBA00023163"/>
    </source>
</evidence>
<dbReference type="FunFam" id="3.30.160.60:FF:000624">
    <property type="entry name" value="zinc finger protein 697"/>
    <property type="match status" value="1"/>
</dbReference>
<dbReference type="SUPFAM" id="SSF57667">
    <property type="entry name" value="beta-beta-alpha zinc fingers"/>
    <property type="match status" value="2"/>
</dbReference>
<dbReference type="GO" id="GO:0005634">
    <property type="term" value="C:nucleus"/>
    <property type="evidence" value="ECO:0007669"/>
    <property type="project" value="UniProtKB-SubCell"/>
</dbReference>
<dbReference type="SUPFAM" id="SSF57716">
    <property type="entry name" value="Glucocorticoid receptor-like (DNA-binding domain)"/>
    <property type="match status" value="1"/>
</dbReference>
<comment type="subcellular location">
    <subcellularLocation>
        <location evidence="1">Nucleus</location>
    </subcellularLocation>
</comment>
<dbReference type="RefSeq" id="XP_049285026.1">
    <property type="nucleotide sequence ID" value="XM_049429069.1"/>
</dbReference>
<dbReference type="FunFam" id="3.30.160.60:FF:000875">
    <property type="entry name" value="zinc finger protein 236 isoform X7"/>
    <property type="match status" value="1"/>
</dbReference>
<dbReference type="PROSITE" id="PS51915">
    <property type="entry name" value="ZAD"/>
    <property type="match status" value="1"/>
</dbReference>
<protein>
    <recommendedName>
        <fullName evidence="16">Protein krueppel</fullName>
    </recommendedName>
</protein>
<dbReference type="GO" id="GO:0000981">
    <property type="term" value="F:DNA-binding transcription factor activity, RNA polymerase II-specific"/>
    <property type="evidence" value="ECO:0007669"/>
    <property type="project" value="TreeGrafter"/>
</dbReference>
<name>A0A4Y0BTK5_ANOFN</name>
<evidence type="ECO:0000259" key="13">
    <source>
        <dbReference type="PROSITE" id="PS50157"/>
    </source>
</evidence>
<dbReference type="InterPro" id="IPR012934">
    <property type="entry name" value="Znf_AD"/>
</dbReference>
<feature type="domain" description="C2H2-type" evidence="13">
    <location>
        <begin position="335"/>
        <end position="361"/>
    </location>
</feature>
<dbReference type="PANTHER" id="PTHR23235:SF130">
    <property type="entry name" value="ZINC FINGER PROTEIN 367"/>
    <property type="match status" value="1"/>
</dbReference>
<proteinExistence type="predicted"/>
<dbReference type="KEGG" id="afun:125764636"/>
<dbReference type="GO" id="GO:0000978">
    <property type="term" value="F:RNA polymerase II cis-regulatory region sequence-specific DNA binding"/>
    <property type="evidence" value="ECO:0007669"/>
    <property type="project" value="TreeGrafter"/>
</dbReference>
<evidence type="ECO:0000256" key="9">
    <source>
        <dbReference type="ARBA" id="ARBA00023242"/>
    </source>
</evidence>
<dbReference type="OrthoDB" id="6077919at2759"/>
<evidence type="ECO:0000256" key="11">
    <source>
        <dbReference type="PROSITE-ProRule" id="PRU01263"/>
    </source>
</evidence>
<evidence type="ECO:0000256" key="6">
    <source>
        <dbReference type="ARBA" id="ARBA00023015"/>
    </source>
</evidence>
<dbReference type="GO" id="GO:0008270">
    <property type="term" value="F:zinc ion binding"/>
    <property type="evidence" value="ECO:0007669"/>
    <property type="project" value="UniProtKB-UniRule"/>
</dbReference>
<evidence type="ECO:0000313" key="15">
    <source>
        <dbReference type="EnsemblMetazoa" id="AFUN021244-PA"/>
    </source>
</evidence>
<evidence type="ECO:0000256" key="3">
    <source>
        <dbReference type="ARBA" id="ARBA00022737"/>
    </source>
</evidence>
<dbReference type="VEuPathDB" id="VectorBase:AFUN021244"/>
<accession>A0A4Y0BTK5</accession>
<dbReference type="SMART" id="SM00355">
    <property type="entry name" value="ZnF_C2H2"/>
    <property type="match status" value="4"/>
</dbReference>
<dbReference type="AlphaFoldDB" id="A0A4Y0BTK5"/>
<keyword evidence="7" id="KW-0238">DNA-binding</keyword>
<keyword evidence="4 10" id="KW-0863">Zinc-finger</keyword>
<evidence type="ECO:0000256" key="12">
    <source>
        <dbReference type="SAM" id="MobiDB-lite"/>
    </source>
</evidence>
<evidence type="ECO:0000256" key="10">
    <source>
        <dbReference type="PROSITE-ProRule" id="PRU00042"/>
    </source>
</evidence>
<dbReference type="FunFam" id="3.30.160.60:FF:001289">
    <property type="entry name" value="Zinc finger protein 574"/>
    <property type="match status" value="1"/>
</dbReference>
<feature type="binding site" evidence="11">
    <location>
        <position position="21"/>
    </location>
    <ligand>
        <name>Zn(2+)</name>
        <dbReference type="ChEBI" id="CHEBI:29105"/>
    </ligand>
</feature>
<evidence type="ECO:0000256" key="5">
    <source>
        <dbReference type="ARBA" id="ARBA00022833"/>
    </source>
</evidence>
<dbReference type="Gene3D" id="3.30.160.60">
    <property type="entry name" value="Classic Zinc Finger"/>
    <property type="match status" value="4"/>
</dbReference>
<evidence type="ECO:0000259" key="14">
    <source>
        <dbReference type="PROSITE" id="PS51915"/>
    </source>
</evidence>
<dbReference type="GeneID" id="125764636"/>
<keyword evidence="3" id="KW-0677">Repeat</keyword>
<feature type="binding site" evidence="11">
    <location>
        <position position="56"/>
    </location>
    <ligand>
        <name>Zn(2+)</name>
        <dbReference type="ChEBI" id="CHEBI:29105"/>
    </ligand>
</feature>
<evidence type="ECO:0000256" key="2">
    <source>
        <dbReference type="ARBA" id="ARBA00022723"/>
    </source>
</evidence>
<feature type="domain" description="ZAD" evidence="14">
    <location>
        <begin position="16"/>
        <end position="83"/>
    </location>
</feature>
<feature type="domain" description="C2H2-type" evidence="13">
    <location>
        <begin position="251"/>
        <end position="278"/>
    </location>
</feature>
<keyword evidence="5 11" id="KW-0862">Zinc</keyword>
<feature type="domain" description="C2H2-type" evidence="13">
    <location>
        <begin position="307"/>
        <end position="334"/>
    </location>
</feature>
<keyword evidence="9" id="KW-0539">Nucleus</keyword>
<sequence>MDCVLATETGGKLESDVCRGCGGKNATKPLSVYGNIFKWCTSIDISCSDGLPSHICHRCLQMLSISYEFKVACNRTDRHLRAKANNATHMETGTSSENVLSDEYEQSELVFEVQAEEVVEEMVLTDKQSLDYGCKSIPVIEQSIAKETGDGEQDKIFGFELFSDEGYLLPVAEKRDEISSMSDEDEAQDIRDAEEQDKNEELVLNDTVDYLEDTCKESPVYEKSGTCGKSVSVVACLRHEPPSAKTQSVRHRCPDCGKEFASKTNMYRHQHAHRGSKPYKCDICKKGFTQSGTLKTHRNTHFNIKPFVCNVCGQRFTQSKSVKLHLRRHTGEKPFVCDICNAAFRQKNGLQRHMKVHSEKA</sequence>
<dbReference type="Pfam" id="PF07776">
    <property type="entry name" value="zf-AD"/>
    <property type="match status" value="1"/>
</dbReference>
<keyword evidence="6" id="KW-0805">Transcription regulation</keyword>
<reference evidence="15" key="1">
    <citation type="submission" date="2020-05" db="UniProtKB">
        <authorList>
            <consortium name="EnsemblMetazoa"/>
        </authorList>
    </citation>
    <scope>IDENTIFICATION</scope>
    <source>
        <strain evidence="15">FUMOZ</strain>
    </source>
</reference>
<dbReference type="InterPro" id="IPR013087">
    <property type="entry name" value="Znf_C2H2_type"/>
</dbReference>
<feature type="region of interest" description="Disordered" evidence="12">
    <location>
        <begin position="174"/>
        <end position="198"/>
    </location>
</feature>
<keyword evidence="2 11" id="KW-0479">Metal-binding</keyword>
<dbReference type="STRING" id="62324.A0A4Y0BTK5"/>
<evidence type="ECO:0000256" key="7">
    <source>
        <dbReference type="ARBA" id="ARBA00023125"/>
    </source>
</evidence>
<feature type="domain" description="C2H2-type" evidence="13">
    <location>
        <begin position="279"/>
        <end position="306"/>
    </location>
</feature>
<feature type="binding site" evidence="11">
    <location>
        <position position="18"/>
    </location>
    <ligand>
        <name>Zn(2+)</name>
        <dbReference type="ChEBI" id="CHEBI:29105"/>
    </ligand>
</feature>
<dbReference type="EnsemblMetazoa" id="AFUN021244-RA">
    <property type="protein sequence ID" value="AFUN021244-PA"/>
    <property type="gene ID" value="AFUN021244"/>
</dbReference>
<dbReference type="VEuPathDB" id="VectorBase:AFUN2_009808"/>
<evidence type="ECO:0000256" key="4">
    <source>
        <dbReference type="ARBA" id="ARBA00022771"/>
    </source>
</evidence>